<dbReference type="SMART" id="SM00382">
    <property type="entry name" value="AAA"/>
    <property type="match status" value="1"/>
</dbReference>
<dbReference type="Gene3D" id="3.40.50.300">
    <property type="entry name" value="P-loop containing nucleotide triphosphate hydrolases"/>
    <property type="match status" value="1"/>
</dbReference>
<feature type="transmembrane region" description="Helical" evidence="10">
    <location>
        <begin position="68"/>
        <end position="91"/>
    </location>
</feature>
<dbReference type="CDD" id="cd18603">
    <property type="entry name" value="ABC_6TM_MRP1_2_3_6_D2_like"/>
    <property type="match status" value="1"/>
</dbReference>
<proteinExistence type="predicted"/>
<dbReference type="Proteomes" id="UP000663879">
    <property type="component" value="Unassembled WGS sequence"/>
</dbReference>
<evidence type="ECO:0000256" key="2">
    <source>
        <dbReference type="ARBA" id="ARBA00022448"/>
    </source>
</evidence>
<feature type="non-terminal residue" evidence="13">
    <location>
        <position position="1"/>
    </location>
</feature>
<keyword evidence="6" id="KW-0547">Nucleotide-binding</keyword>
<dbReference type="GO" id="GO:0000323">
    <property type="term" value="C:lytic vacuole"/>
    <property type="evidence" value="ECO:0007669"/>
    <property type="project" value="UniProtKB-ARBA"/>
</dbReference>
<feature type="transmembrane region" description="Helical" evidence="10">
    <location>
        <begin position="122"/>
        <end position="139"/>
    </location>
</feature>
<dbReference type="FunFam" id="1.20.1560.10:FF:000020">
    <property type="entry name" value="ABC metal ion transporter"/>
    <property type="match status" value="1"/>
</dbReference>
<evidence type="ECO:0000256" key="4">
    <source>
        <dbReference type="ARBA" id="ARBA00022692"/>
    </source>
</evidence>
<dbReference type="SUPFAM" id="SSF90123">
    <property type="entry name" value="ABC transporter transmembrane region"/>
    <property type="match status" value="2"/>
</dbReference>
<keyword evidence="3" id="KW-0926">Vacuole</keyword>
<feature type="domain" description="ABC transmembrane type-1" evidence="12">
    <location>
        <begin position="276"/>
        <end position="555"/>
    </location>
</feature>
<dbReference type="Pfam" id="PF00005">
    <property type="entry name" value="ABC_tran"/>
    <property type="match status" value="1"/>
</dbReference>
<comment type="subcellular location">
    <subcellularLocation>
        <location evidence="1">Vacuole membrane</location>
        <topology evidence="1">Multi-pass membrane protein</topology>
    </subcellularLocation>
</comment>
<feature type="domain" description="ABC transporter" evidence="11">
    <location>
        <begin position="587"/>
        <end position="812"/>
    </location>
</feature>
<keyword evidence="8 10" id="KW-1133">Transmembrane helix</keyword>
<dbReference type="GO" id="GO:0005524">
    <property type="term" value="F:ATP binding"/>
    <property type="evidence" value="ECO:0007669"/>
    <property type="project" value="UniProtKB-KW"/>
</dbReference>
<dbReference type="FunFam" id="1.20.1560.10:FF:000013">
    <property type="entry name" value="ABC transporter C family member 2"/>
    <property type="match status" value="1"/>
</dbReference>
<keyword evidence="5" id="KW-0677">Repeat</keyword>
<organism evidence="13 14">
    <name type="scientific">Brachionus calyciflorus</name>
    <dbReference type="NCBI Taxonomy" id="104777"/>
    <lineage>
        <taxon>Eukaryota</taxon>
        <taxon>Metazoa</taxon>
        <taxon>Spiralia</taxon>
        <taxon>Gnathifera</taxon>
        <taxon>Rotifera</taxon>
        <taxon>Eurotatoria</taxon>
        <taxon>Monogononta</taxon>
        <taxon>Pseudotrocha</taxon>
        <taxon>Ploima</taxon>
        <taxon>Brachionidae</taxon>
        <taxon>Brachionus</taxon>
    </lineage>
</organism>
<evidence type="ECO:0000256" key="10">
    <source>
        <dbReference type="SAM" id="Phobius"/>
    </source>
</evidence>
<feature type="non-terminal residue" evidence="13">
    <location>
        <position position="1108"/>
    </location>
</feature>
<evidence type="ECO:0000313" key="13">
    <source>
        <dbReference type="EMBL" id="CAF0948802.1"/>
    </source>
</evidence>
<feature type="transmembrane region" description="Helical" evidence="10">
    <location>
        <begin position="883"/>
        <end position="908"/>
    </location>
</feature>
<keyword evidence="7" id="KW-0067">ATP-binding</keyword>
<evidence type="ECO:0000259" key="12">
    <source>
        <dbReference type="PROSITE" id="PS50929"/>
    </source>
</evidence>
<feature type="transmembrane region" description="Helical" evidence="10">
    <location>
        <begin position="398"/>
        <end position="426"/>
    </location>
</feature>
<feature type="transmembrane region" description="Helical" evidence="10">
    <location>
        <begin position="928"/>
        <end position="950"/>
    </location>
</feature>
<keyword evidence="2" id="KW-0813">Transport</keyword>
<dbReference type="PANTHER" id="PTHR24223:SF415">
    <property type="entry name" value="FI20190P1"/>
    <property type="match status" value="1"/>
</dbReference>
<keyword evidence="14" id="KW-1185">Reference proteome</keyword>
<dbReference type="PROSITE" id="PS50929">
    <property type="entry name" value="ABC_TM1F"/>
    <property type="match status" value="2"/>
</dbReference>
<dbReference type="EMBL" id="CAJNOC010002732">
    <property type="protein sequence ID" value="CAF0948802.1"/>
    <property type="molecule type" value="Genomic_DNA"/>
</dbReference>
<evidence type="ECO:0000256" key="8">
    <source>
        <dbReference type="ARBA" id="ARBA00022989"/>
    </source>
</evidence>
<evidence type="ECO:0000256" key="5">
    <source>
        <dbReference type="ARBA" id="ARBA00022737"/>
    </source>
</evidence>
<gene>
    <name evidence="13" type="ORF">OXX778_LOCUS13829</name>
</gene>
<dbReference type="InterPro" id="IPR011527">
    <property type="entry name" value="ABC1_TM_dom"/>
</dbReference>
<dbReference type="AlphaFoldDB" id="A0A814D324"/>
<feature type="transmembrane region" description="Helical" evidence="10">
    <location>
        <begin position="1026"/>
        <end position="1046"/>
    </location>
</feature>
<name>A0A814D324_9BILA</name>
<dbReference type="OrthoDB" id="6500128at2759"/>
<dbReference type="CDD" id="cd18595">
    <property type="entry name" value="ABC_6TM_MRP1_2_3_6_D1_like"/>
    <property type="match status" value="1"/>
</dbReference>
<accession>A0A814D324</accession>
<evidence type="ECO:0000256" key="7">
    <source>
        <dbReference type="ARBA" id="ARBA00022840"/>
    </source>
</evidence>
<dbReference type="InterPro" id="IPR050173">
    <property type="entry name" value="ABC_transporter_C-like"/>
</dbReference>
<dbReference type="InterPro" id="IPR036640">
    <property type="entry name" value="ABC1_TM_sf"/>
</dbReference>
<dbReference type="InterPro" id="IPR003439">
    <property type="entry name" value="ABC_transporter-like_ATP-bd"/>
</dbReference>
<feature type="transmembrane region" description="Helical" evidence="10">
    <location>
        <begin position="308"/>
        <end position="326"/>
    </location>
</feature>
<sequence length="1108" mass="127475">MDNKSIKFCDSPFWNATSFAIEEPDFTSCFQKTILIWIPFSILFIYWPIAIGILFKKSNLPLKYSWPFLTKLLFTVILIGIEIVNFFIHLIDSLNSSEVYIVNFLKPIVLIISYATNKEINLFILFITSFILIVVNWFVSFFSEYKEKIDPKLYPESNVNLLSWLTFNWINRLIYRGYKNNLTRNDVWDLDKDNSSKVLGDELEMKWNKLVAEYHAKRKKKVNTKRKNNSKIYEELEFNEKNYFDDTDSENMRNIRKPSLGFCIFRIHLENILKTIILVLTHDFLDITGPLILNGLINFISNEKYPKIIGYFYAGLLFIRLSLLSLCLNHSFNYGFLTGVRIRSSLMNLIYKKSLRLSTESRRKATTGEILNLMQVNTQIFVELSMYGHQVWSGPIKIIVASILLWYYIGPAVFAGLGVMVILVPLNSFFMAKYSKAEAQKLQHKDAKMKIINEILNGIKVIKFYGWEISFEKLINKIRQKELNILRKASFLYGCFNFSFGFISFAVTFVSLLTYIYINENNVLTPNVAYVSLSLFNVIRLPLFLFGSAMSNLIQTFVSLERIREFLFLEETDHDQISHDINRKNPIEFEKASFSWSKNSQHLTLNNIKLTVPRGKLVAIVGKVGAGKSSLLSSILGEMYKKSGNLNVDGSISYVPQQAWIQNATVKDNIIFGNTYDYQLYQKCIKSCALLTDLNILPAGDKTEIGEKGINLSGGQKQRISLARAAYNNSDIYLFDDPLSAVDAHVGKHIFDNVIGPNGILKSKTRLLVTNAVSFLPEVDIIIMLENGNIIESGTYSDLIKENNHFSKFLNNVFVNNENQNEKEVNETEEKIDNTNLTFNEDNDVGEILHDTEKSGNLIEIEKIETGNLKFKTVREYFKSTSFLMTFLFLIAYSVMNVFYALSSFWLTQWTNANVSESGDTMTKTFRILAYGLLGTGQHFFSFLSELIAVKMIMNSSRSLHQNMLKSIMHSTMQFFESTPIGRILNRFSKDLNSVEFIIPLFFKDFIFSLFDLITTYVVISISTPLFLTVLAPITFVYFFIQRYYVSSSSKLKRLDSASKSPIFSHFGETLNGISTIKAYKAQNRFINTIEKKIDYNNSFYYPSMVSN</sequence>
<feature type="domain" description="ABC transmembrane type-1" evidence="12">
    <location>
        <begin position="887"/>
        <end position="1095"/>
    </location>
</feature>
<feature type="transmembrane region" description="Helical" evidence="10">
    <location>
        <begin position="530"/>
        <end position="554"/>
    </location>
</feature>
<dbReference type="GO" id="GO:0016887">
    <property type="term" value="F:ATP hydrolysis activity"/>
    <property type="evidence" value="ECO:0007669"/>
    <property type="project" value="InterPro"/>
</dbReference>
<dbReference type="PROSITE" id="PS50893">
    <property type="entry name" value="ABC_TRANSPORTER_2"/>
    <property type="match status" value="1"/>
</dbReference>
<evidence type="ECO:0000256" key="3">
    <source>
        <dbReference type="ARBA" id="ARBA00022554"/>
    </source>
</evidence>
<dbReference type="PANTHER" id="PTHR24223">
    <property type="entry name" value="ATP-BINDING CASSETTE SUB-FAMILY C"/>
    <property type="match status" value="1"/>
</dbReference>
<keyword evidence="9 10" id="KW-0472">Membrane</keyword>
<dbReference type="GO" id="GO:0140359">
    <property type="term" value="F:ABC-type transporter activity"/>
    <property type="evidence" value="ECO:0007669"/>
    <property type="project" value="InterPro"/>
</dbReference>
<dbReference type="Gene3D" id="1.20.1560.10">
    <property type="entry name" value="ABC transporter type 1, transmembrane domain"/>
    <property type="match status" value="2"/>
</dbReference>
<evidence type="ECO:0000256" key="9">
    <source>
        <dbReference type="ARBA" id="ARBA00023136"/>
    </source>
</evidence>
<evidence type="ECO:0000313" key="14">
    <source>
        <dbReference type="Proteomes" id="UP000663879"/>
    </source>
</evidence>
<dbReference type="CDD" id="cd03250">
    <property type="entry name" value="ABCC_MRP_domain1"/>
    <property type="match status" value="1"/>
</dbReference>
<reference evidence="13" key="1">
    <citation type="submission" date="2021-02" db="EMBL/GenBank/DDBJ databases">
        <authorList>
            <person name="Nowell W R."/>
        </authorList>
    </citation>
    <scope>NUCLEOTIDE SEQUENCE</scope>
    <source>
        <strain evidence="13">Ploen Becks lab</strain>
    </source>
</reference>
<dbReference type="GO" id="GO:0005774">
    <property type="term" value="C:vacuolar membrane"/>
    <property type="evidence" value="ECO:0007669"/>
    <property type="project" value="UniProtKB-SubCell"/>
</dbReference>
<evidence type="ECO:0000256" key="1">
    <source>
        <dbReference type="ARBA" id="ARBA00004128"/>
    </source>
</evidence>
<feature type="transmembrane region" description="Helical" evidence="10">
    <location>
        <begin position="34"/>
        <end position="56"/>
    </location>
</feature>
<dbReference type="SUPFAM" id="SSF52540">
    <property type="entry name" value="P-loop containing nucleoside triphosphate hydrolases"/>
    <property type="match status" value="1"/>
</dbReference>
<comment type="caution">
    <text evidence="13">The sequence shown here is derived from an EMBL/GenBank/DDBJ whole genome shotgun (WGS) entry which is preliminary data.</text>
</comment>
<keyword evidence="4 10" id="KW-0812">Transmembrane</keyword>
<evidence type="ECO:0000259" key="11">
    <source>
        <dbReference type="PROSITE" id="PS50893"/>
    </source>
</evidence>
<evidence type="ECO:0000256" key="6">
    <source>
        <dbReference type="ARBA" id="ARBA00022741"/>
    </source>
</evidence>
<dbReference type="InterPro" id="IPR003593">
    <property type="entry name" value="AAA+_ATPase"/>
</dbReference>
<dbReference type="InterPro" id="IPR017871">
    <property type="entry name" value="ABC_transporter-like_CS"/>
</dbReference>
<feature type="transmembrane region" description="Helical" evidence="10">
    <location>
        <begin position="491"/>
        <end position="518"/>
    </location>
</feature>
<dbReference type="PROSITE" id="PS00211">
    <property type="entry name" value="ABC_TRANSPORTER_1"/>
    <property type="match status" value="1"/>
</dbReference>
<feature type="transmembrane region" description="Helical" evidence="10">
    <location>
        <begin position="997"/>
        <end position="1020"/>
    </location>
</feature>
<dbReference type="Pfam" id="PF00664">
    <property type="entry name" value="ABC_membrane"/>
    <property type="match status" value="2"/>
</dbReference>
<dbReference type="InterPro" id="IPR027417">
    <property type="entry name" value="P-loop_NTPase"/>
</dbReference>
<protein>
    <submittedName>
        <fullName evidence="13">Uncharacterized protein</fullName>
    </submittedName>
</protein>
<feature type="transmembrane region" description="Helical" evidence="10">
    <location>
        <begin position="97"/>
        <end position="115"/>
    </location>
</feature>
<dbReference type="FunFam" id="3.40.50.300:FF:000997">
    <property type="entry name" value="Multidrug resistance-associated protein 1"/>
    <property type="match status" value="1"/>
</dbReference>